<dbReference type="InterPro" id="IPR053259">
    <property type="entry name" value="Golvesin-related_Golgi"/>
</dbReference>
<feature type="region of interest" description="Disordered" evidence="1">
    <location>
        <begin position="68"/>
        <end position="88"/>
    </location>
</feature>
<evidence type="ECO:0000313" key="2">
    <source>
        <dbReference type="EMBL" id="KAL3794800.1"/>
    </source>
</evidence>
<dbReference type="InterPro" id="IPR027417">
    <property type="entry name" value="P-loop_NTPase"/>
</dbReference>
<proteinExistence type="predicted"/>
<evidence type="ECO:0000313" key="3">
    <source>
        <dbReference type="Proteomes" id="UP001530315"/>
    </source>
</evidence>
<organism evidence="2 3">
    <name type="scientific">Stephanodiscus triporus</name>
    <dbReference type="NCBI Taxonomy" id="2934178"/>
    <lineage>
        <taxon>Eukaryota</taxon>
        <taxon>Sar</taxon>
        <taxon>Stramenopiles</taxon>
        <taxon>Ochrophyta</taxon>
        <taxon>Bacillariophyta</taxon>
        <taxon>Coscinodiscophyceae</taxon>
        <taxon>Thalassiosirophycidae</taxon>
        <taxon>Stephanodiscales</taxon>
        <taxon>Stephanodiscaceae</taxon>
        <taxon>Stephanodiscus</taxon>
    </lineage>
</organism>
<comment type="caution">
    <text evidence="2">The sequence shown here is derived from an EMBL/GenBank/DDBJ whole genome shotgun (WGS) entry which is preliminary data.</text>
</comment>
<keyword evidence="3" id="KW-1185">Reference proteome</keyword>
<accession>A0ABD3Q3T4</accession>
<reference evidence="2 3" key="1">
    <citation type="submission" date="2024-10" db="EMBL/GenBank/DDBJ databases">
        <title>Updated reference genomes for cyclostephanoid diatoms.</title>
        <authorList>
            <person name="Roberts W.R."/>
            <person name="Alverson A.J."/>
        </authorList>
    </citation>
    <scope>NUCLEOTIDE SEQUENCE [LARGE SCALE GENOMIC DNA]</scope>
    <source>
        <strain evidence="2 3">AJA276-08</strain>
    </source>
</reference>
<dbReference type="SUPFAM" id="SSF52540">
    <property type="entry name" value="P-loop containing nucleoside triphosphate hydrolases"/>
    <property type="match status" value="1"/>
</dbReference>
<evidence type="ECO:0000256" key="1">
    <source>
        <dbReference type="SAM" id="MobiDB-lite"/>
    </source>
</evidence>
<dbReference type="PANTHER" id="PTHR32301">
    <property type="entry name" value="COUNTIN RECEPTOR CNR3-RELATED"/>
    <property type="match status" value="1"/>
</dbReference>
<dbReference type="AlphaFoldDB" id="A0ABD3Q3T4"/>
<gene>
    <name evidence="2" type="ORF">ACHAW5_005221</name>
</gene>
<evidence type="ECO:0008006" key="4">
    <source>
        <dbReference type="Google" id="ProtNLM"/>
    </source>
</evidence>
<name>A0ABD3Q3T4_9STRA</name>
<dbReference type="PANTHER" id="PTHR32301:SF6">
    <property type="entry name" value="GOLVESIN-RELATED"/>
    <property type="match status" value="1"/>
</dbReference>
<protein>
    <recommendedName>
        <fullName evidence="4">Sulfotransferase domain-containing protein</fullName>
    </recommendedName>
</protein>
<dbReference type="Proteomes" id="UP001530315">
    <property type="component" value="Unassembled WGS sequence"/>
</dbReference>
<sequence>MSDDDEPSEIDLLNAEVNQLKQILTGVETAKDTPDECRTKLATYCQLKGGQDGFMKADPGLEEKNVFHSSKGVNKSAGGGEGGETNDVEEYEYRLPPPVEKTYDPEHEYLSPLRHFSDVSDPSRPDADTAFFFHVPRSGGSTVKTILGKCLILVQASEVGVRDGHGADPILQVVDVQESRFVNVDTTTVPGIQRAIDLGLVRSGLADVIVSSYFHEAAAMFDLDHQGRAFVVMRDPIDRATSMYYHRVKTLGNLDATTTIEDYAQGNGIENNWMCRFLANRMAGELTKEDLDQAKEVLKTKFLIGFLDDLDEFVHQMMAFNGWKYSDDETAKMKQEDCVKELTSGGTNANAYEYEIPKRGSQAHALISWQTQFDSKLYAYAKELFDQQSKEWGTKDRKKALKKEKKKKAG</sequence>
<dbReference type="EMBL" id="JALLAZ020000452">
    <property type="protein sequence ID" value="KAL3794800.1"/>
    <property type="molecule type" value="Genomic_DNA"/>
</dbReference>
<dbReference type="Gene3D" id="3.40.50.300">
    <property type="entry name" value="P-loop containing nucleotide triphosphate hydrolases"/>
    <property type="match status" value="1"/>
</dbReference>